<dbReference type="Pfam" id="PF20237">
    <property type="entry name" value="DUF6594"/>
    <property type="match status" value="1"/>
</dbReference>
<reference evidence="4" key="1">
    <citation type="journal article" date="2013" name="Genome Announc.">
        <title>Draft genome sequence of the ascomycete Phaeoacremonium aleophilum strain UCR-PA7, a causal agent of the esca disease complex in grapevines.</title>
        <authorList>
            <person name="Blanco-Ulate B."/>
            <person name="Rolshausen P."/>
            <person name="Cantu D."/>
        </authorList>
    </citation>
    <scope>NUCLEOTIDE SEQUENCE [LARGE SCALE GENOMIC DNA]</scope>
    <source>
        <strain evidence="4">UCR-PA7</strain>
    </source>
</reference>
<evidence type="ECO:0000256" key="1">
    <source>
        <dbReference type="SAM" id="Phobius"/>
    </source>
</evidence>
<keyword evidence="1" id="KW-1133">Transmembrane helix</keyword>
<feature type="transmembrane region" description="Helical" evidence="1">
    <location>
        <begin position="220"/>
        <end position="239"/>
    </location>
</feature>
<dbReference type="AlphaFoldDB" id="R8BNX6"/>
<dbReference type="KEGG" id="tmn:UCRPA7_3520"/>
<feature type="transmembrane region" description="Helical" evidence="1">
    <location>
        <begin position="245"/>
        <end position="263"/>
    </location>
</feature>
<evidence type="ECO:0000259" key="2">
    <source>
        <dbReference type="Pfam" id="PF20237"/>
    </source>
</evidence>
<keyword evidence="1" id="KW-0472">Membrane</keyword>
<keyword evidence="4" id="KW-1185">Reference proteome</keyword>
<evidence type="ECO:0000313" key="4">
    <source>
        <dbReference type="Proteomes" id="UP000014074"/>
    </source>
</evidence>
<organism evidence="3 4">
    <name type="scientific">Phaeoacremonium minimum (strain UCR-PA7)</name>
    <name type="common">Esca disease fungus</name>
    <name type="synonym">Togninia minima</name>
    <dbReference type="NCBI Taxonomy" id="1286976"/>
    <lineage>
        <taxon>Eukaryota</taxon>
        <taxon>Fungi</taxon>
        <taxon>Dikarya</taxon>
        <taxon>Ascomycota</taxon>
        <taxon>Pezizomycotina</taxon>
        <taxon>Sordariomycetes</taxon>
        <taxon>Sordariomycetidae</taxon>
        <taxon>Togniniales</taxon>
        <taxon>Togniniaceae</taxon>
        <taxon>Phaeoacremonium</taxon>
    </lineage>
</organism>
<evidence type="ECO:0000313" key="3">
    <source>
        <dbReference type="EMBL" id="EOO00985.1"/>
    </source>
</evidence>
<feature type="transmembrane region" description="Helical" evidence="1">
    <location>
        <begin position="194"/>
        <end position="213"/>
    </location>
</feature>
<dbReference type="RefSeq" id="XP_007914343.1">
    <property type="nucleotide sequence ID" value="XM_007916152.1"/>
</dbReference>
<accession>R8BNX6</accession>
<dbReference type="Proteomes" id="UP000014074">
    <property type="component" value="Unassembled WGS sequence"/>
</dbReference>
<dbReference type="OrthoDB" id="3546297at2759"/>
<dbReference type="eggNOG" id="ENOG502RJ3Q">
    <property type="taxonomic scope" value="Eukaryota"/>
</dbReference>
<gene>
    <name evidence="3" type="ORF">UCRPA7_3520</name>
</gene>
<keyword evidence="1" id="KW-0812">Transmembrane</keyword>
<dbReference type="InterPro" id="IPR046529">
    <property type="entry name" value="DUF6594"/>
</dbReference>
<dbReference type="HOGENOM" id="CLU_050262_1_0_1"/>
<sequence length="264" mass="30156">MDLDRYLGAQIPLDFSNPKPWVLSRHIENLVSRIQGEPDKRSQKTRDKNDIGDRHLHMSFAELQRMRLRELQCRLVKSIVDMRIDPRTPVDWEANLKEYIQAVRDYDFMTECSQRASDPFDVSAERLTDDEIMQRAAFVRNAWQTDEEFHALDAVMPLGTGPFSKSWEAQRNPIGGTRHASIRKTWYGAFLERLGFAILGAGFLLAPMWIMVLHKTRNTCLITTTAFVVVFGTLLAWRMEKPADVIAGTLAYAAVLVVFVGLAV</sequence>
<proteinExistence type="predicted"/>
<dbReference type="EMBL" id="KB933059">
    <property type="protein sequence ID" value="EOO00985.1"/>
    <property type="molecule type" value="Genomic_DNA"/>
</dbReference>
<feature type="domain" description="DUF6594" evidence="2">
    <location>
        <begin position="59"/>
        <end position="257"/>
    </location>
</feature>
<protein>
    <recommendedName>
        <fullName evidence="2">DUF6594 domain-containing protein</fullName>
    </recommendedName>
</protein>
<dbReference type="GeneID" id="19323877"/>
<name>R8BNX6_PHAM7</name>